<dbReference type="InterPro" id="IPR012577">
    <property type="entry name" value="NIPSNAP"/>
</dbReference>
<keyword evidence="5" id="KW-1185">Reference proteome</keyword>
<evidence type="ECO:0000256" key="2">
    <source>
        <dbReference type="SAM" id="MobiDB-lite"/>
    </source>
</evidence>
<dbReference type="GO" id="GO:0005739">
    <property type="term" value="C:mitochondrion"/>
    <property type="evidence" value="ECO:0007669"/>
    <property type="project" value="TreeGrafter"/>
</dbReference>
<dbReference type="SUPFAM" id="SSF54909">
    <property type="entry name" value="Dimeric alpha+beta barrel"/>
    <property type="match status" value="2"/>
</dbReference>
<dbReference type="EMBL" id="CAJVPL010001727">
    <property type="protein sequence ID" value="CAG8585012.1"/>
    <property type="molecule type" value="Genomic_DNA"/>
</dbReference>
<dbReference type="Proteomes" id="UP000789831">
    <property type="component" value="Unassembled WGS sequence"/>
</dbReference>
<evidence type="ECO:0000313" key="5">
    <source>
        <dbReference type="Proteomes" id="UP000789831"/>
    </source>
</evidence>
<dbReference type="OrthoDB" id="10262843at2759"/>
<evidence type="ECO:0000259" key="3">
    <source>
        <dbReference type="Pfam" id="PF07978"/>
    </source>
</evidence>
<comment type="similarity">
    <text evidence="1">Belongs to the NipSnap family.</text>
</comment>
<feature type="domain" description="NIPSNAP" evidence="3">
    <location>
        <begin position="235"/>
        <end position="332"/>
    </location>
</feature>
<dbReference type="PANTHER" id="PTHR21017">
    <property type="entry name" value="NIPSNAP-RELATED"/>
    <property type="match status" value="1"/>
</dbReference>
<organism evidence="4 5">
    <name type="scientific">Ambispora gerdemannii</name>
    <dbReference type="NCBI Taxonomy" id="144530"/>
    <lineage>
        <taxon>Eukaryota</taxon>
        <taxon>Fungi</taxon>
        <taxon>Fungi incertae sedis</taxon>
        <taxon>Mucoromycota</taxon>
        <taxon>Glomeromycotina</taxon>
        <taxon>Glomeromycetes</taxon>
        <taxon>Archaeosporales</taxon>
        <taxon>Ambisporaceae</taxon>
        <taxon>Ambispora</taxon>
    </lineage>
</organism>
<dbReference type="PANTHER" id="PTHR21017:SF17">
    <property type="entry name" value="PROTEIN NIPSNAP"/>
    <property type="match status" value="1"/>
</dbReference>
<sequence>MSILHFGRKFSFNNVIRERGNYYIFKRLFNSSSVNFAEETKKGGDSDTLKNSFFNPRTPNASEEQQQVEANSTPISKASSIVHSILHGSTRAKEELMQTHSKLVARGKYVHELVTFNADIIHSFLLEHKIKPKYLDDYIKLISEHYPRIANDPANALHLSGSWQTEVGDLDSFFHLWEYNGYTGYQETKNQLKNDQIYQDFEKKIRPMILSRTNQICLEFAFWQTSPPAVHGGIYELRSYGLKPGHLLEWETYWHKGLECRRQFCEPVGAWFSQLGTLNCVHHMWNYPDLETRKTTREQAWQVDGWAETVYKTVRLVQMMETAILIPLPFSPLR</sequence>
<feature type="compositionally biased region" description="Polar residues" evidence="2">
    <location>
        <begin position="49"/>
        <end position="73"/>
    </location>
</feature>
<dbReference type="FunFam" id="3.30.70.100:FF:000004">
    <property type="entry name" value="NIPSNAP family protein"/>
    <property type="match status" value="1"/>
</dbReference>
<name>A0A9N9G8M8_9GLOM</name>
<dbReference type="GO" id="GO:0000423">
    <property type="term" value="P:mitophagy"/>
    <property type="evidence" value="ECO:0007669"/>
    <property type="project" value="UniProtKB-ARBA"/>
</dbReference>
<feature type="domain" description="NIPSNAP" evidence="3">
    <location>
        <begin position="129"/>
        <end position="222"/>
    </location>
</feature>
<evidence type="ECO:0000313" key="4">
    <source>
        <dbReference type="EMBL" id="CAG8585012.1"/>
    </source>
</evidence>
<reference evidence="4" key="1">
    <citation type="submission" date="2021-06" db="EMBL/GenBank/DDBJ databases">
        <authorList>
            <person name="Kallberg Y."/>
            <person name="Tangrot J."/>
            <person name="Rosling A."/>
        </authorList>
    </citation>
    <scope>NUCLEOTIDE SEQUENCE</scope>
    <source>
        <strain evidence="4">MT106</strain>
    </source>
</reference>
<protein>
    <submittedName>
        <fullName evidence="4">4607_t:CDS:1</fullName>
    </submittedName>
</protein>
<dbReference type="InterPro" id="IPR011008">
    <property type="entry name" value="Dimeric_a/b-barrel"/>
</dbReference>
<dbReference type="InterPro" id="IPR051557">
    <property type="entry name" value="NipSnap_domain"/>
</dbReference>
<dbReference type="AlphaFoldDB" id="A0A9N9G8M8"/>
<evidence type="ECO:0000256" key="1">
    <source>
        <dbReference type="ARBA" id="ARBA00005291"/>
    </source>
</evidence>
<gene>
    <name evidence="4" type="ORF">AGERDE_LOCUS8318</name>
</gene>
<proteinExistence type="inferred from homology"/>
<comment type="caution">
    <text evidence="4">The sequence shown here is derived from an EMBL/GenBank/DDBJ whole genome shotgun (WGS) entry which is preliminary data.</text>
</comment>
<feature type="region of interest" description="Disordered" evidence="2">
    <location>
        <begin position="40"/>
        <end position="73"/>
    </location>
</feature>
<dbReference type="Gene3D" id="3.30.70.100">
    <property type="match status" value="2"/>
</dbReference>
<accession>A0A9N9G8M8</accession>
<dbReference type="Pfam" id="PF07978">
    <property type="entry name" value="NIPSNAP"/>
    <property type="match status" value="2"/>
</dbReference>